<organism evidence="9 10">
    <name type="scientific">Spiribacter vilamensis</name>
    <dbReference type="NCBI Taxonomy" id="531306"/>
    <lineage>
        <taxon>Bacteria</taxon>
        <taxon>Pseudomonadati</taxon>
        <taxon>Pseudomonadota</taxon>
        <taxon>Gammaproteobacteria</taxon>
        <taxon>Chromatiales</taxon>
        <taxon>Ectothiorhodospiraceae</taxon>
        <taxon>Spiribacter</taxon>
    </lineage>
</organism>
<name>A0A4Q8D2E8_9GAMM</name>
<dbReference type="OrthoDB" id="9769565at2"/>
<dbReference type="InterPro" id="IPR002938">
    <property type="entry name" value="FAD-bd"/>
</dbReference>
<dbReference type="RefSeq" id="WP_130503805.1">
    <property type="nucleotide sequence ID" value="NZ_SHLI01000001.1"/>
</dbReference>
<dbReference type="Proteomes" id="UP000292298">
    <property type="component" value="Unassembled WGS sequence"/>
</dbReference>
<dbReference type="InterPro" id="IPR051205">
    <property type="entry name" value="UbiH/COQ6_monooxygenase"/>
</dbReference>
<dbReference type="NCBIfam" id="TIGR01988">
    <property type="entry name" value="Ubi-OHases"/>
    <property type="match status" value="1"/>
</dbReference>
<reference evidence="9 10" key="1">
    <citation type="submission" date="2019-02" db="EMBL/GenBank/DDBJ databases">
        <title>Genomic Encyclopedia of Type Strains, Phase IV (KMG-IV): sequencing the most valuable type-strain genomes for metagenomic binning, comparative biology and taxonomic classification.</title>
        <authorList>
            <person name="Goeker M."/>
        </authorList>
    </citation>
    <scope>NUCLEOTIDE SEQUENCE [LARGE SCALE GENOMIC DNA]</scope>
    <source>
        <strain evidence="9 10">DSM 21056</strain>
    </source>
</reference>
<dbReference type="Gene3D" id="3.50.50.60">
    <property type="entry name" value="FAD/NAD(P)-binding domain"/>
    <property type="match status" value="2"/>
</dbReference>
<comment type="caution">
    <text evidence="9">The sequence shown here is derived from an EMBL/GenBank/DDBJ whole genome shotgun (WGS) entry which is preliminary data.</text>
</comment>
<feature type="domain" description="FAD-binding" evidence="8">
    <location>
        <begin position="12"/>
        <end position="354"/>
    </location>
</feature>
<evidence type="ECO:0000256" key="1">
    <source>
        <dbReference type="ARBA" id="ARBA00001974"/>
    </source>
</evidence>
<comment type="similarity">
    <text evidence="3">Belongs to the UbiH/COQ6 family.</text>
</comment>
<dbReference type="Pfam" id="PF01494">
    <property type="entry name" value="FAD_binding_3"/>
    <property type="match status" value="1"/>
</dbReference>
<dbReference type="AlphaFoldDB" id="A0A4Q8D2E8"/>
<dbReference type="InterPro" id="IPR036188">
    <property type="entry name" value="FAD/NAD-bd_sf"/>
</dbReference>
<dbReference type="EMBL" id="SHLI01000001">
    <property type="protein sequence ID" value="RZU99581.1"/>
    <property type="molecule type" value="Genomic_DNA"/>
</dbReference>
<evidence type="ECO:0000256" key="6">
    <source>
        <dbReference type="ARBA" id="ARBA00023002"/>
    </source>
</evidence>
<sequence length="421" mass="44543">MASDNASEDHRFDVVIAGGGLVGASLAVALRDSGLTVAVVEPVEARSDQQPSFDERHTALAPTSRRFFTNLGLWPAIEPGVEPIEQIHVSDRGHGGFTRLTAEAEGLPALGHVAPNRVLGQALRPAMEAAATLFCPARIIDSHAQYAADDNDDAARLIGRKVRIATDSGETTLTTRLLVVADGVHSTTRAALGIDTRERDYGQSAVIANVRAERPHKGMAYERFTPEGPLAVLPAAGGRVSIVWPLPTETAEWMAWETSDATFLARLQATFGWRLGKLEAVGKRSLYPLAAVTATEFATDRAVVLGNAAHALHPVGGQGLNLALRDVAALAEALGGATDPGDADLLSAYAQSREGDYRRTYAFTDGLVRLFSNDSLALAAIRNIGLTALDLIPPARRLLMKQGTGAAGNVPPLCQDQEATS</sequence>
<dbReference type="InterPro" id="IPR010971">
    <property type="entry name" value="UbiH/COQ6"/>
</dbReference>
<evidence type="ECO:0000256" key="7">
    <source>
        <dbReference type="ARBA" id="ARBA00023033"/>
    </source>
</evidence>
<keyword evidence="5" id="KW-0274">FAD</keyword>
<dbReference type="PANTHER" id="PTHR43876">
    <property type="entry name" value="UBIQUINONE BIOSYNTHESIS MONOOXYGENASE COQ6, MITOCHONDRIAL"/>
    <property type="match status" value="1"/>
</dbReference>
<keyword evidence="10" id="KW-1185">Reference proteome</keyword>
<dbReference type="NCBIfam" id="NF004356">
    <property type="entry name" value="PRK05732.1"/>
    <property type="match status" value="1"/>
</dbReference>
<keyword evidence="7" id="KW-0503">Monooxygenase</keyword>
<evidence type="ECO:0000259" key="8">
    <source>
        <dbReference type="Pfam" id="PF01494"/>
    </source>
</evidence>
<comment type="cofactor">
    <cofactor evidence="1">
        <name>FAD</name>
        <dbReference type="ChEBI" id="CHEBI:57692"/>
    </cofactor>
</comment>
<keyword evidence="4" id="KW-0285">Flavoprotein</keyword>
<dbReference type="PRINTS" id="PR00420">
    <property type="entry name" value="RNGMNOXGNASE"/>
</dbReference>
<accession>A0A4Q8D2E8</accession>
<evidence type="ECO:0000313" key="9">
    <source>
        <dbReference type="EMBL" id="RZU99581.1"/>
    </source>
</evidence>
<dbReference type="PANTHER" id="PTHR43876:SF8">
    <property type="entry name" value="2-OCTAPRENYL-6-METHOXYPHENOL HYDROXYLASE"/>
    <property type="match status" value="1"/>
</dbReference>
<evidence type="ECO:0000256" key="4">
    <source>
        <dbReference type="ARBA" id="ARBA00022630"/>
    </source>
</evidence>
<protein>
    <submittedName>
        <fullName evidence="9">2-octaprenyl-6-methoxyphenol hydroxylase /2-octaprenyl-3-methyl-6-methoxy-1,4-benzoquinol hydroxylase</fullName>
    </submittedName>
</protein>
<dbReference type="GO" id="GO:0006744">
    <property type="term" value="P:ubiquinone biosynthetic process"/>
    <property type="evidence" value="ECO:0007669"/>
    <property type="project" value="UniProtKB-UniPathway"/>
</dbReference>
<evidence type="ECO:0000256" key="2">
    <source>
        <dbReference type="ARBA" id="ARBA00004749"/>
    </source>
</evidence>
<evidence type="ECO:0000313" key="10">
    <source>
        <dbReference type="Proteomes" id="UP000292298"/>
    </source>
</evidence>
<evidence type="ECO:0000256" key="5">
    <source>
        <dbReference type="ARBA" id="ARBA00022827"/>
    </source>
</evidence>
<dbReference type="GO" id="GO:0071949">
    <property type="term" value="F:FAD binding"/>
    <property type="evidence" value="ECO:0007669"/>
    <property type="project" value="InterPro"/>
</dbReference>
<dbReference type="UniPathway" id="UPA00232"/>
<comment type="pathway">
    <text evidence="2">Cofactor biosynthesis; ubiquinone biosynthesis.</text>
</comment>
<dbReference type="SUPFAM" id="SSF51905">
    <property type="entry name" value="FAD/NAD(P)-binding domain"/>
    <property type="match status" value="1"/>
</dbReference>
<gene>
    <name evidence="9" type="ORF">EV698_1873</name>
</gene>
<dbReference type="GO" id="GO:0008681">
    <property type="term" value="F:2-octaprenyl-6-methoxyphenol hydroxylase activity"/>
    <property type="evidence" value="ECO:0007669"/>
    <property type="project" value="TreeGrafter"/>
</dbReference>
<proteinExistence type="inferred from homology"/>
<keyword evidence="6" id="KW-0560">Oxidoreductase</keyword>
<evidence type="ECO:0000256" key="3">
    <source>
        <dbReference type="ARBA" id="ARBA00005349"/>
    </source>
</evidence>